<evidence type="ECO:0000313" key="3">
    <source>
        <dbReference type="EMBL" id="KAF9519589.1"/>
    </source>
</evidence>
<proteinExistence type="predicted"/>
<dbReference type="Gene3D" id="1.10.8.20">
    <property type="entry name" value="N-terminal domain of phosphatidylinositol transfer protein sec14p"/>
    <property type="match status" value="1"/>
</dbReference>
<dbReference type="Pfam" id="PF03765">
    <property type="entry name" value="CRAL_TRIO_N"/>
    <property type="match status" value="1"/>
</dbReference>
<dbReference type="Gene3D" id="3.40.525.10">
    <property type="entry name" value="CRAL-TRIO lipid binding domain"/>
    <property type="match status" value="1"/>
</dbReference>
<dbReference type="SMART" id="SM01100">
    <property type="entry name" value="CRAL_TRIO_N"/>
    <property type="match status" value="1"/>
</dbReference>
<dbReference type="SUPFAM" id="SSF46938">
    <property type="entry name" value="CRAL/TRIO N-terminal domain"/>
    <property type="match status" value="1"/>
</dbReference>
<dbReference type="SUPFAM" id="SSF52087">
    <property type="entry name" value="CRAL/TRIO domain"/>
    <property type="match status" value="1"/>
</dbReference>
<dbReference type="AlphaFoldDB" id="A0A9P6B885"/>
<sequence>MIRVFPDPLGRLEGYPGYLTETETAALDQFRRRLIDAKLYTPASSESPKPSHTDTTLLRFLRARRFDVAKAQVQFTETESWRKKFNVDELYRTFPVDEYEDAKKHYPTWTGRRDNGGHPLYVYRLADLDSAAQKEIHAVPVERRYQRIISLSEYMMNGILNLSVALAKDVSLEDNAKTGVKQPFAPNQISAVSTIIDLGGVSLTQLWGIRQHLQQASTLATANYPETLGALFIVNSPAFFPTVWGWVKGWFDQRTRSKITILGNPIKDPAAVSVLTRFIDRQNLPKIYGGELEWETGQPPDMDEPARRWLKEVMGIETIRGYIFVDPDAKSERTTSKAPAVADTTDSLGDSGLEAALVASPGPVET</sequence>
<evidence type="ECO:0000259" key="2">
    <source>
        <dbReference type="PROSITE" id="PS50191"/>
    </source>
</evidence>
<dbReference type="Pfam" id="PF00650">
    <property type="entry name" value="CRAL_TRIO"/>
    <property type="match status" value="1"/>
</dbReference>
<dbReference type="CDD" id="cd00170">
    <property type="entry name" value="SEC14"/>
    <property type="match status" value="1"/>
</dbReference>
<dbReference type="EMBL" id="MU128917">
    <property type="protein sequence ID" value="KAF9519589.1"/>
    <property type="molecule type" value="Genomic_DNA"/>
</dbReference>
<dbReference type="InterPro" id="IPR036865">
    <property type="entry name" value="CRAL-TRIO_dom_sf"/>
</dbReference>
<dbReference type="PANTHER" id="PTHR45657">
    <property type="entry name" value="CRAL-TRIO DOMAIN-CONTAINING PROTEIN YKL091C-RELATED"/>
    <property type="match status" value="1"/>
</dbReference>
<dbReference type="InterPro" id="IPR011074">
    <property type="entry name" value="CRAL/TRIO_N_dom"/>
</dbReference>
<feature type="region of interest" description="Disordered" evidence="1">
    <location>
        <begin position="330"/>
        <end position="366"/>
    </location>
</feature>
<evidence type="ECO:0000256" key="1">
    <source>
        <dbReference type="SAM" id="MobiDB-lite"/>
    </source>
</evidence>
<reference evidence="3" key="1">
    <citation type="journal article" date="2020" name="Nat. Commun.">
        <title>Large-scale genome sequencing of mycorrhizal fungi provides insights into the early evolution of symbiotic traits.</title>
        <authorList>
            <person name="Miyauchi S."/>
            <person name="Kiss E."/>
            <person name="Kuo A."/>
            <person name="Drula E."/>
            <person name="Kohler A."/>
            <person name="Sanchez-Garcia M."/>
            <person name="Morin E."/>
            <person name="Andreopoulos B."/>
            <person name="Barry K.W."/>
            <person name="Bonito G."/>
            <person name="Buee M."/>
            <person name="Carver A."/>
            <person name="Chen C."/>
            <person name="Cichocki N."/>
            <person name="Clum A."/>
            <person name="Culley D."/>
            <person name="Crous P.W."/>
            <person name="Fauchery L."/>
            <person name="Girlanda M."/>
            <person name="Hayes R.D."/>
            <person name="Keri Z."/>
            <person name="LaButti K."/>
            <person name="Lipzen A."/>
            <person name="Lombard V."/>
            <person name="Magnuson J."/>
            <person name="Maillard F."/>
            <person name="Murat C."/>
            <person name="Nolan M."/>
            <person name="Ohm R.A."/>
            <person name="Pangilinan J."/>
            <person name="Pereira M.F."/>
            <person name="Perotto S."/>
            <person name="Peter M."/>
            <person name="Pfister S."/>
            <person name="Riley R."/>
            <person name="Sitrit Y."/>
            <person name="Stielow J.B."/>
            <person name="Szollosi G."/>
            <person name="Zifcakova L."/>
            <person name="Stursova M."/>
            <person name="Spatafora J.W."/>
            <person name="Tedersoo L."/>
            <person name="Vaario L.M."/>
            <person name="Yamada A."/>
            <person name="Yan M."/>
            <person name="Wang P."/>
            <person name="Xu J."/>
            <person name="Bruns T."/>
            <person name="Baldrian P."/>
            <person name="Vilgalys R."/>
            <person name="Dunand C."/>
            <person name="Henrissat B."/>
            <person name="Grigoriev I.V."/>
            <person name="Hibbett D."/>
            <person name="Nagy L.G."/>
            <person name="Martin F.M."/>
        </authorList>
    </citation>
    <scope>NUCLEOTIDE SEQUENCE</scope>
    <source>
        <strain evidence="3">UP504</strain>
    </source>
</reference>
<dbReference type="PANTHER" id="PTHR45657:SF3">
    <property type="entry name" value="TRANSPORTER, PUTATIVE (AFU_ORTHOLOGUE AFUA_5G09260)-RELATED"/>
    <property type="match status" value="1"/>
</dbReference>
<dbReference type="PROSITE" id="PS50191">
    <property type="entry name" value="CRAL_TRIO"/>
    <property type="match status" value="1"/>
</dbReference>
<dbReference type="InterPro" id="IPR001251">
    <property type="entry name" value="CRAL-TRIO_dom"/>
</dbReference>
<protein>
    <recommendedName>
        <fullName evidence="2">CRAL-TRIO domain-containing protein</fullName>
    </recommendedName>
</protein>
<dbReference type="OrthoDB" id="30289at2759"/>
<dbReference type="Proteomes" id="UP000886523">
    <property type="component" value="Unassembled WGS sequence"/>
</dbReference>
<accession>A0A9P6B885</accession>
<organism evidence="3 4">
    <name type="scientific">Hydnum rufescens UP504</name>
    <dbReference type="NCBI Taxonomy" id="1448309"/>
    <lineage>
        <taxon>Eukaryota</taxon>
        <taxon>Fungi</taxon>
        <taxon>Dikarya</taxon>
        <taxon>Basidiomycota</taxon>
        <taxon>Agaricomycotina</taxon>
        <taxon>Agaricomycetes</taxon>
        <taxon>Cantharellales</taxon>
        <taxon>Hydnaceae</taxon>
        <taxon>Hydnum</taxon>
    </lineage>
</organism>
<comment type="caution">
    <text evidence="3">The sequence shown here is derived from an EMBL/GenBank/DDBJ whole genome shotgun (WGS) entry which is preliminary data.</text>
</comment>
<dbReference type="InterPro" id="IPR051026">
    <property type="entry name" value="PI/PC_transfer"/>
</dbReference>
<dbReference type="InterPro" id="IPR036273">
    <property type="entry name" value="CRAL/TRIO_N_dom_sf"/>
</dbReference>
<gene>
    <name evidence="3" type="ORF">BS47DRAFT_1375054</name>
</gene>
<dbReference type="SMART" id="SM00516">
    <property type="entry name" value="SEC14"/>
    <property type="match status" value="1"/>
</dbReference>
<keyword evidence="4" id="KW-1185">Reference proteome</keyword>
<name>A0A9P6B885_9AGAM</name>
<evidence type="ECO:0000313" key="4">
    <source>
        <dbReference type="Proteomes" id="UP000886523"/>
    </source>
</evidence>
<feature type="domain" description="CRAL-TRIO" evidence="2">
    <location>
        <begin position="98"/>
        <end position="296"/>
    </location>
</feature>